<feature type="region of interest" description="Disordered" evidence="1">
    <location>
        <begin position="65"/>
        <end position="168"/>
    </location>
</feature>
<evidence type="ECO:0000313" key="3">
    <source>
        <dbReference type="Proteomes" id="UP001066276"/>
    </source>
</evidence>
<name>A0AAV7SP50_PLEWA</name>
<evidence type="ECO:0000313" key="2">
    <source>
        <dbReference type="EMBL" id="KAJ1165791.1"/>
    </source>
</evidence>
<proteinExistence type="predicted"/>
<sequence>MDTGSPDRLGATGCAQDSPPLASIHAKEPQSGRHCTVTKGQSMVPVLVAEDQVTPDKVRSFEKAASASGSALRHIPGSRKTMGGLWDRSSSFAHAQGMNRRGNCDTCPRTGETESEKRFTEGGPRQDARAEAGRCARTARGRHGIPPTGLWQGRARAPAGPRSGHCQSPTVCARAVMEGRGETL</sequence>
<dbReference type="EMBL" id="JANPWB010000008">
    <property type="protein sequence ID" value="KAJ1165791.1"/>
    <property type="molecule type" value="Genomic_DNA"/>
</dbReference>
<organism evidence="2 3">
    <name type="scientific">Pleurodeles waltl</name>
    <name type="common">Iberian ribbed newt</name>
    <dbReference type="NCBI Taxonomy" id="8319"/>
    <lineage>
        <taxon>Eukaryota</taxon>
        <taxon>Metazoa</taxon>
        <taxon>Chordata</taxon>
        <taxon>Craniata</taxon>
        <taxon>Vertebrata</taxon>
        <taxon>Euteleostomi</taxon>
        <taxon>Amphibia</taxon>
        <taxon>Batrachia</taxon>
        <taxon>Caudata</taxon>
        <taxon>Salamandroidea</taxon>
        <taxon>Salamandridae</taxon>
        <taxon>Pleurodelinae</taxon>
        <taxon>Pleurodeles</taxon>
    </lineage>
</organism>
<keyword evidence="3" id="KW-1185">Reference proteome</keyword>
<protein>
    <submittedName>
        <fullName evidence="2">Uncharacterized protein</fullName>
    </submittedName>
</protein>
<reference evidence="2" key="1">
    <citation type="journal article" date="2022" name="bioRxiv">
        <title>Sequencing and chromosome-scale assembly of the giantPleurodeles waltlgenome.</title>
        <authorList>
            <person name="Brown T."/>
            <person name="Elewa A."/>
            <person name="Iarovenko S."/>
            <person name="Subramanian E."/>
            <person name="Araus A.J."/>
            <person name="Petzold A."/>
            <person name="Susuki M."/>
            <person name="Suzuki K.-i.T."/>
            <person name="Hayashi T."/>
            <person name="Toyoda A."/>
            <person name="Oliveira C."/>
            <person name="Osipova E."/>
            <person name="Leigh N.D."/>
            <person name="Simon A."/>
            <person name="Yun M.H."/>
        </authorList>
    </citation>
    <scope>NUCLEOTIDE SEQUENCE</scope>
    <source>
        <strain evidence="2">20211129_DDA</strain>
        <tissue evidence="2">Liver</tissue>
    </source>
</reference>
<comment type="caution">
    <text evidence="2">The sequence shown here is derived from an EMBL/GenBank/DDBJ whole genome shotgun (WGS) entry which is preliminary data.</text>
</comment>
<feature type="compositionally biased region" description="Basic and acidic residues" evidence="1">
    <location>
        <begin position="111"/>
        <end position="134"/>
    </location>
</feature>
<accession>A0AAV7SP50</accession>
<dbReference type="AlphaFoldDB" id="A0AAV7SP50"/>
<evidence type="ECO:0000256" key="1">
    <source>
        <dbReference type="SAM" id="MobiDB-lite"/>
    </source>
</evidence>
<feature type="region of interest" description="Disordered" evidence="1">
    <location>
        <begin position="1"/>
        <end position="36"/>
    </location>
</feature>
<dbReference type="Proteomes" id="UP001066276">
    <property type="component" value="Chromosome 4_2"/>
</dbReference>
<gene>
    <name evidence="2" type="ORF">NDU88_006208</name>
</gene>